<sequence length="53" mass="5406">MSYEVKEENVVIQSEVKLAGTVTIPNGESVYPAVLILPGSGNSDRDGSGGGLA</sequence>
<gene>
    <name evidence="1" type="ORF">ACFFMS_16225</name>
</gene>
<comment type="caution">
    <text evidence="1">The sequence shown here is derived from an EMBL/GenBank/DDBJ whole genome shotgun (WGS) entry which is preliminary data.</text>
</comment>
<organism evidence="1 2">
    <name type="scientific">Ectobacillus funiculus</name>
    <dbReference type="NCBI Taxonomy" id="137993"/>
    <lineage>
        <taxon>Bacteria</taxon>
        <taxon>Bacillati</taxon>
        <taxon>Bacillota</taxon>
        <taxon>Bacilli</taxon>
        <taxon>Bacillales</taxon>
        <taxon>Bacillaceae</taxon>
        <taxon>Ectobacillus</taxon>
    </lineage>
</organism>
<name>A0ABV5WH85_9BACI</name>
<keyword evidence="2" id="KW-1185">Reference proteome</keyword>
<proteinExistence type="predicted"/>
<evidence type="ECO:0000313" key="2">
    <source>
        <dbReference type="Proteomes" id="UP001589609"/>
    </source>
</evidence>
<accession>A0ABV5WH85</accession>
<reference evidence="1 2" key="1">
    <citation type="submission" date="2024-09" db="EMBL/GenBank/DDBJ databases">
        <authorList>
            <person name="Sun Q."/>
            <person name="Mori K."/>
        </authorList>
    </citation>
    <scope>NUCLEOTIDE SEQUENCE [LARGE SCALE GENOMIC DNA]</scope>
    <source>
        <strain evidence="1 2">JCM 11201</strain>
    </source>
</reference>
<protein>
    <recommendedName>
        <fullName evidence="3">Alpha/beta hydrolase</fullName>
    </recommendedName>
</protein>
<dbReference type="Proteomes" id="UP001589609">
    <property type="component" value="Unassembled WGS sequence"/>
</dbReference>
<dbReference type="EMBL" id="JBHMAF010000101">
    <property type="protein sequence ID" value="MFB9759940.1"/>
    <property type="molecule type" value="Genomic_DNA"/>
</dbReference>
<evidence type="ECO:0008006" key="3">
    <source>
        <dbReference type="Google" id="ProtNLM"/>
    </source>
</evidence>
<evidence type="ECO:0000313" key="1">
    <source>
        <dbReference type="EMBL" id="MFB9759940.1"/>
    </source>
</evidence>
<dbReference type="RefSeq" id="WP_379950276.1">
    <property type="nucleotide sequence ID" value="NZ_JBHMAF010000101.1"/>
</dbReference>